<sequence length="95" mass="10772">MGIEDVYESSTAKSVDHFGRTTRKSNSRYSVALPWKEECKHLIGDNRDIAVIRLQKLVRRNTQDFPPEVPMVDPGSQASECALHLVRRRTGQPGH</sequence>
<evidence type="ECO:0000313" key="1">
    <source>
        <dbReference type="EMBL" id="KAH6945627.1"/>
    </source>
</evidence>
<reference evidence="1" key="1">
    <citation type="submission" date="2020-05" db="EMBL/GenBank/DDBJ databases">
        <title>Large-scale comparative analyses of tick genomes elucidate their genetic diversity and vector capacities.</title>
        <authorList>
            <person name="Jia N."/>
            <person name="Wang J."/>
            <person name="Shi W."/>
            <person name="Du L."/>
            <person name="Sun Y."/>
            <person name="Zhan W."/>
            <person name="Jiang J."/>
            <person name="Wang Q."/>
            <person name="Zhang B."/>
            <person name="Ji P."/>
            <person name="Sakyi L.B."/>
            <person name="Cui X."/>
            <person name="Yuan T."/>
            <person name="Jiang B."/>
            <person name="Yang W."/>
            <person name="Lam T.T.-Y."/>
            <person name="Chang Q."/>
            <person name="Ding S."/>
            <person name="Wang X."/>
            <person name="Zhu J."/>
            <person name="Ruan X."/>
            <person name="Zhao L."/>
            <person name="Wei J."/>
            <person name="Que T."/>
            <person name="Du C."/>
            <person name="Cheng J."/>
            <person name="Dai P."/>
            <person name="Han X."/>
            <person name="Huang E."/>
            <person name="Gao Y."/>
            <person name="Liu J."/>
            <person name="Shao H."/>
            <person name="Ye R."/>
            <person name="Li L."/>
            <person name="Wei W."/>
            <person name="Wang X."/>
            <person name="Wang C."/>
            <person name="Yang T."/>
            <person name="Huo Q."/>
            <person name="Li W."/>
            <person name="Guo W."/>
            <person name="Chen H."/>
            <person name="Zhou L."/>
            <person name="Ni X."/>
            <person name="Tian J."/>
            <person name="Zhou Y."/>
            <person name="Sheng Y."/>
            <person name="Liu T."/>
            <person name="Pan Y."/>
            <person name="Xia L."/>
            <person name="Li J."/>
            <person name="Zhao F."/>
            <person name="Cao W."/>
        </authorList>
    </citation>
    <scope>NUCLEOTIDE SEQUENCE</scope>
    <source>
        <strain evidence="1">Hyas-2018</strain>
    </source>
</reference>
<accession>A0ACB7TH32</accession>
<evidence type="ECO:0000313" key="2">
    <source>
        <dbReference type="Proteomes" id="UP000821845"/>
    </source>
</evidence>
<dbReference type="Proteomes" id="UP000821845">
    <property type="component" value="Chromosome 1"/>
</dbReference>
<organism evidence="1 2">
    <name type="scientific">Hyalomma asiaticum</name>
    <name type="common">Tick</name>
    <dbReference type="NCBI Taxonomy" id="266040"/>
    <lineage>
        <taxon>Eukaryota</taxon>
        <taxon>Metazoa</taxon>
        <taxon>Ecdysozoa</taxon>
        <taxon>Arthropoda</taxon>
        <taxon>Chelicerata</taxon>
        <taxon>Arachnida</taxon>
        <taxon>Acari</taxon>
        <taxon>Parasitiformes</taxon>
        <taxon>Ixodida</taxon>
        <taxon>Ixodoidea</taxon>
        <taxon>Ixodidae</taxon>
        <taxon>Hyalomminae</taxon>
        <taxon>Hyalomma</taxon>
    </lineage>
</organism>
<keyword evidence="2" id="KW-1185">Reference proteome</keyword>
<name>A0ACB7TH32_HYAAI</name>
<dbReference type="EMBL" id="CM023481">
    <property type="protein sequence ID" value="KAH6945627.1"/>
    <property type="molecule type" value="Genomic_DNA"/>
</dbReference>
<comment type="caution">
    <text evidence="1">The sequence shown here is derived from an EMBL/GenBank/DDBJ whole genome shotgun (WGS) entry which is preliminary data.</text>
</comment>
<gene>
    <name evidence="1" type="ORF">HPB50_009311</name>
</gene>
<protein>
    <submittedName>
        <fullName evidence="1">Uncharacterized protein</fullName>
    </submittedName>
</protein>
<proteinExistence type="predicted"/>